<keyword evidence="4" id="KW-1185">Reference proteome</keyword>
<feature type="domain" description="OTU" evidence="2">
    <location>
        <begin position="13"/>
        <end position="164"/>
    </location>
</feature>
<protein>
    <recommendedName>
        <fullName evidence="2">OTU domain-containing protein</fullName>
    </recommendedName>
</protein>
<feature type="compositionally biased region" description="Basic and acidic residues" evidence="1">
    <location>
        <begin position="178"/>
        <end position="189"/>
    </location>
</feature>
<dbReference type="PANTHER" id="PTHR12419">
    <property type="entry name" value="OTU DOMAIN CONTAINING PROTEIN"/>
    <property type="match status" value="1"/>
</dbReference>
<name>A0AAV9UCJ0_9PEZI</name>
<proteinExistence type="predicted"/>
<dbReference type="GO" id="GO:0016579">
    <property type="term" value="P:protein deubiquitination"/>
    <property type="evidence" value="ECO:0007669"/>
    <property type="project" value="TreeGrafter"/>
</dbReference>
<organism evidence="3 4">
    <name type="scientific">Orbilia brochopaga</name>
    <dbReference type="NCBI Taxonomy" id="3140254"/>
    <lineage>
        <taxon>Eukaryota</taxon>
        <taxon>Fungi</taxon>
        <taxon>Dikarya</taxon>
        <taxon>Ascomycota</taxon>
        <taxon>Pezizomycotina</taxon>
        <taxon>Orbiliomycetes</taxon>
        <taxon>Orbiliales</taxon>
        <taxon>Orbiliaceae</taxon>
        <taxon>Orbilia</taxon>
    </lineage>
</organism>
<gene>
    <name evidence="3" type="ORF">TWF696_001540</name>
</gene>
<evidence type="ECO:0000259" key="2">
    <source>
        <dbReference type="PROSITE" id="PS50802"/>
    </source>
</evidence>
<feature type="region of interest" description="Disordered" evidence="1">
    <location>
        <begin position="242"/>
        <end position="343"/>
    </location>
</feature>
<dbReference type="InterPro" id="IPR038765">
    <property type="entry name" value="Papain-like_cys_pep_sf"/>
</dbReference>
<dbReference type="PANTHER" id="PTHR12419:SF7">
    <property type="entry name" value="OTU DOMAIN-CONTAINING PROTEIN 3"/>
    <property type="match status" value="1"/>
</dbReference>
<comment type="caution">
    <text evidence="3">The sequence shown here is derived from an EMBL/GenBank/DDBJ whole genome shotgun (WGS) entry which is preliminary data.</text>
</comment>
<dbReference type="EMBL" id="JAVHNQ010000010">
    <property type="protein sequence ID" value="KAK6338069.1"/>
    <property type="molecule type" value="Genomic_DNA"/>
</dbReference>
<accession>A0AAV9UCJ0</accession>
<feature type="compositionally biased region" description="Basic and acidic residues" evidence="1">
    <location>
        <begin position="263"/>
        <end position="272"/>
    </location>
</feature>
<sequence length="343" mass="38062">MSDEHPLLAGQGLYAADIIGDGDCLFRSLSDQLYGSQSKAHEIRQRTTSYMRAHASYFKLFLSVASPRRKARATAAPPSEAAVDRAFEAHVDRMAKAGVYGDNLEIVAFARCYGVNVKIYRREYAYQISCDEDTSTTSTTTTGERALLHIAYHDWEHYSSIRNIDGPHTGLPAVSPREPTDEEKRRQKRALEDVRVEPWMEKVVVASLPAVVSGEKVRDMLVKCKADVGLAVSRLLDELSDAEDRDSPVVEDGDGTAVNNGDAVEKKVEEAAPAKNKGKAKGKTKDREDGHAKQPSRPKRETARERKDRLQREKMDRKKAKGKPPGEKTESNSVSEGIKTLHV</sequence>
<dbReference type="AlphaFoldDB" id="A0AAV9UCJ0"/>
<dbReference type="Pfam" id="PF02338">
    <property type="entry name" value="OTU"/>
    <property type="match status" value="1"/>
</dbReference>
<feature type="compositionally biased region" description="Basic and acidic residues" evidence="1">
    <location>
        <begin position="283"/>
        <end position="316"/>
    </location>
</feature>
<evidence type="ECO:0000313" key="3">
    <source>
        <dbReference type="EMBL" id="KAK6338069.1"/>
    </source>
</evidence>
<dbReference type="InterPro" id="IPR050704">
    <property type="entry name" value="Peptidase_C85-like"/>
</dbReference>
<dbReference type="CDD" id="cd22756">
    <property type="entry name" value="OTU_OTUD3-like"/>
    <property type="match status" value="1"/>
</dbReference>
<feature type="region of interest" description="Disordered" evidence="1">
    <location>
        <begin position="166"/>
        <end position="189"/>
    </location>
</feature>
<dbReference type="Gene3D" id="3.90.70.80">
    <property type="match status" value="1"/>
</dbReference>
<evidence type="ECO:0000256" key="1">
    <source>
        <dbReference type="SAM" id="MobiDB-lite"/>
    </source>
</evidence>
<dbReference type="InterPro" id="IPR003323">
    <property type="entry name" value="OTU_dom"/>
</dbReference>
<reference evidence="3 4" key="1">
    <citation type="submission" date="2019-10" db="EMBL/GenBank/DDBJ databases">
        <authorList>
            <person name="Palmer J.M."/>
        </authorList>
    </citation>
    <scope>NUCLEOTIDE SEQUENCE [LARGE SCALE GENOMIC DNA]</scope>
    <source>
        <strain evidence="3 4">TWF696</strain>
    </source>
</reference>
<dbReference type="Proteomes" id="UP001375240">
    <property type="component" value="Unassembled WGS sequence"/>
</dbReference>
<feature type="compositionally biased region" description="Acidic residues" evidence="1">
    <location>
        <begin position="242"/>
        <end position="254"/>
    </location>
</feature>
<evidence type="ECO:0000313" key="4">
    <source>
        <dbReference type="Proteomes" id="UP001375240"/>
    </source>
</evidence>
<dbReference type="GO" id="GO:0004843">
    <property type="term" value="F:cysteine-type deubiquitinase activity"/>
    <property type="evidence" value="ECO:0007669"/>
    <property type="project" value="TreeGrafter"/>
</dbReference>
<dbReference type="SUPFAM" id="SSF54001">
    <property type="entry name" value="Cysteine proteinases"/>
    <property type="match status" value="1"/>
</dbReference>
<dbReference type="PROSITE" id="PS50802">
    <property type="entry name" value="OTU"/>
    <property type="match status" value="1"/>
</dbReference>